<dbReference type="SUPFAM" id="SSF50249">
    <property type="entry name" value="Nucleic acid-binding proteins"/>
    <property type="match status" value="1"/>
</dbReference>
<dbReference type="AlphaFoldDB" id="A0AA88V2Q1"/>
<evidence type="ECO:0000256" key="2">
    <source>
        <dbReference type="SAM" id="MobiDB-lite"/>
    </source>
</evidence>
<feature type="compositionally biased region" description="Basic residues" evidence="2">
    <location>
        <begin position="311"/>
        <end position="323"/>
    </location>
</feature>
<dbReference type="EMBL" id="JAVXUP010002971">
    <property type="protein sequence ID" value="KAK3000612.1"/>
    <property type="molecule type" value="Genomic_DNA"/>
</dbReference>
<gene>
    <name evidence="4" type="ORF">RJ639_022356</name>
</gene>
<proteinExistence type="predicted"/>
<dbReference type="Proteomes" id="UP001188597">
    <property type="component" value="Unassembled WGS sequence"/>
</dbReference>
<keyword evidence="5" id="KW-1185">Reference proteome</keyword>
<feature type="compositionally biased region" description="Acidic residues" evidence="2">
    <location>
        <begin position="283"/>
        <end position="293"/>
    </location>
</feature>
<keyword evidence="1" id="KW-0238">DNA-binding</keyword>
<feature type="compositionally biased region" description="Polar residues" evidence="2">
    <location>
        <begin position="268"/>
        <end position="282"/>
    </location>
</feature>
<sequence>MAFVATLMASSSSSSSSSSLSESIFLAPPSMVCAAIKKLSAAIKKLRQFYFMMKTGKKDENLSKSDCLKEGKKEPKFVKEKLGNSAKQDVIGILSKVFDVEDFGIKPGRTRPLFKKDITLTNKRGQELKVTLWSEQALEFENILKNQTTTEIHLDLMLMPGKKNIGNIHLSSTSATEIYANLNIKEANDLRERIHNAIDQNFEIKMLPPPTKPTIEEIKLTNRLTIDQILNMKFEDGQRVSKNPDANDDTQKVQNSDTTTKRKRIKNNSEAGDNATQPNDDTSQLEDTEDEECEHVPIVKQQAKVPERRESRRARKKKIIMDD</sequence>
<organism evidence="4 5">
    <name type="scientific">Escallonia herrerae</name>
    <dbReference type="NCBI Taxonomy" id="1293975"/>
    <lineage>
        <taxon>Eukaryota</taxon>
        <taxon>Viridiplantae</taxon>
        <taxon>Streptophyta</taxon>
        <taxon>Embryophyta</taxon>
        <taxon>Tracheophyta</taxon>
        <taxon>Spermatophyta</taxon>
        <taxon>Magnoliopsida</taxon>
        <taxon>eudicotyledons</taxon>
        <taxon>Gunneridae</taxon>
        <taxon>Pentapetalae</taxon>
        <taxon>asterids</taxon>
        <taxon>campanulids</taxon>
        <taxon>Escalloniales</taxon>
        <taxon>Escalloniaceae</taxon>
        <taxon>Escallonia</taxon>
    </lineage>
</organism>
<evidence type="ECO:0000256" key="1">
    <source>
        <dbReference type="ARBA" id="ARBA00023125"/>
    </source>
</evidence>
<accession>A0AA88V2Q1</accession>
<dbReference type="Gene3D" id="2.40.50.140">
    <property type="entry name" value="Nucleic acid-binding proteins"/>
    <property type="match status" value="1"/>
</dbReference>
<evidence type="ECO:0000313" key="5">
    <source>
        <dbReference type="Proteomes" id="UP001188597"/>
    </source>
</evidence>
<dbReference type="Pfam" id="PF16900">
    <property type="entry name" value="REPA_OB_2"/>
    <property type="match status" value="1"/>
</dbReference>
<feature type="domain" description="Replication protein A OB" evidence="3">
    <location>
        <begin position="84"/>
        <end position="142"/>
    </location>
</feature>
<reference evidence="4" key="1">
    <citation type="submission" date="2022-12" db="EMBL/GenBank/DDBJ databases">
        <title>Draft genome assemblies for two species of Escallonia (Escalloniales).</title>
        <authorList>
            <person name="Chanderbali A."/>
            <person name="Dervinis C."/>
            <person name="Anghel I."/>
            <person name="Soltis D."/>
            <person name="Soltis P."/>
            <person name="Zapata F."/>
        </authorList>
    </citation>
    <scope>NUCLEOTIDE SEQUENCE</scope>
    <source>
        <strain evidence="4">UCBG64.0493</strain>
        <tissue evidence="4">Leaf</tissue>
    </source>
</reference>
<dbReference type="PANTHER" id="PTHR47165">
    <property type="entry name" value="OS03G0429900 PROTEIN"/>
    <property type="match status" value="1"/>
</dbReference>
<dbReference type="InterPro" id="IPR031657">
    <property type="entry name" value="REPA_OB_2"/>
</dbReference>
<protein>
    <recommendedName>
        <fullName evidence="3">Replication protein A OB domain-containing protein</fullName>
    </recommendedName>
</protein>
<evidence type="ECO:0000259" key="3">
    <source>
        <dbReference type="Pfam" id="PF16900"/>
    </source>
</evidence>
<name>A0AA88V2Q1_9ASTE</name>
<dbReference type="InterPro" id="IPR012340">
    <property type="entry name" value="NA-bd_OB-fold"/>
</dbReference>
<evidence type="ECO:0000313" key="4">
    <source>
        <dbReference type="EMBL" id="KAK3000612.1"/>
    </source>
</evidence>
<dbReference type="PANTHER" id="PTHR47165:SF4">
    <property type="entry name" value="OS03G0429900 PROTEIN"/>
    <property type="match status" value="1"/>
</dbReference>
<comment type="caution">
    <text evidence="4">The sequence shown here is derived from an EMBL/GenBank/DDBJ whole genome shotgun (WGS) entry which is preliminary data.</text>
</comment>
<dbReference type="GO" id="GO:0003677">
    <property type="term" value="F:DNA binding"/>
    <property type="evidence" value="ECO:0007669"/>
    <property type="project" value="UniProtKB-KW"/>
</dbReference>
<feature type="region of interest" description="Disordered" evidence="2">
    <location>
        <begin position="238"/>
        <end position="323"/>
    </location>
</feature>